<sequence>MEEPIARKLHLDPRKLPALVFNKIDERAKQVKYQEKDRELAWESFGKPGRDPKSFAGLFGSMAAQGGWVPHMKIAQLRNHWDQVVGSGIAQHSQVVSYEDGLLTIRAESQIWATQLTYMIPQLTATIRQRLEGLEIREIKVTGPHNGSFGSRYGRRYGGYGSGLVSR</sequence>
<dbReference type="PANTHER" id="PTHR36456:SF1">
    <property type="entry name" value="UPF0232 PROTEIN SCO3875"/>
    <property type="match status" value="1"/>
</dbReference>
<organism evidence="1 2">
    <name type="scientific">Bifidobacterium aemilianum</name>
    <dbReference type="NCBI Taxonomy" id="2493120"/>
    <lineage>
        <taxon>Bacteria</taxon>
        <taxon>Bacillati</taxon>
        <taxon>Actinomycetota</taxon>
        <taxon>Actinomycetes</taxon>
        <taxon>Bifidobacteriales</taxon>
        <taxon>Bifidobacteriaceae</taxon>
        <taxon>Bifidobacterium</taxon>
    </lineage>
</organism>
<dbReference type="Pfam" id="PF05258">
    <property type="entry name" value="DciA"/>
    <property type="match status" value="1"/>
</dbReference>
<gene>
    <name evidence="1" type="ORF">CRD60_03915</name>
</gene>
<dbReference type="Proteomes" id="UP000252530">
    <property type="component" value="Unassembled WGS sequence"/>
</dbReference>
<dbReference type="RefSeq" id="WP_113860011.1">
    <property type="nucleotide sequence ID" value="NZ_PDCG01000003.1"/>
</dbReference>
<reference evidence="1 2" key="1">
    <citation type="submission" date="2017-10" db="EMBL/GenBank/DDBJ databases">
        <title>Bifidobacterium xylocopum sp. nov. and Bifidobacterium aemilianum sp. nov., from the carpenter bee (Xylocopa violacea) digestive tract.</title>
        <authorList>
            <person name="Alberoni D."/>
            <person name="Baffoni L."/>
            <person name="Di Gioia D."/>
            <person name="Gaggia F."/>
            <person name="Biavati B."/>
        </authorList>
    </citation>
    <scope>NUCLEOTIDE SEQUENCE [LARGE SCALE GENOMIC DNA]</scope>
    <source>
        <strain evidence="1 2">XV10</strain>
    </source>
</reference>
<name>A0A366KAR7_9BIFI</name>
<dbReference type="EMBL" id="PDCG01000003">
    <property type="protein sequence ID" value="RBP97761.1"/>
    <property type="molecule type" value="Genomic_DNA"/>
</dbReference>
<dbReference type="AlphaFoldDB" id="A0A366KAR7"/>
<keyword evidence="2" id="KW-1185">Reference proteome</keyword>
<evidence type="ECO:0008006" key="3">
    <source>
        <dbReference type="Google" id="ProtNLM"/>
    </source>
</evidence>
<dbReference type="PANTHER" id="PTHR36456">
    <property type="entry name" value="UPF0232 PROTEIN SCO3875"/>
    <property type="match status" value="1"/>
</dbReference>
<protein>
    <recommendedName>
        <fullName evidence="3">RNA-binding protein</fullName>
    </recommendedName>
</protein>
<proteinExistence type="predicted"/>
<evidence type="ECO:0000313" key="2">
    <source>
        <dbReference type="Proteomes" id="UP000252530"/>
    </source>
</evidence>
<dbReference type="InterPro" id="IPR007922">
    <property type="entry name" value="DciA-like"/>
</dbReference>
<accession>A0A366KAR7</accession>
<evidence type="ECO:0000313" key="1">
    <source>
        <dbReference type="EMBL" id="RBP97761.1"/>
    </source>
</evidence>
<dbReference type="OrthoDB" id="5516926at2"/>
<comment type="caution">
    <text evidence="1">The sequence shown here is derived from an EMBL/GenBank/DDBJ whole genome shotgun (WGS) entry which is preliminary data.</text>
</comment>